<sequence length="255" mass="27925">MTEEKMGPIVYWPRDLRSAFDDPEAVVQQAVTFQTRCGLCHEDLGSAELSCVVIAPRSLRTHATAGQPGTRTTVQLFITHFRCSMPHVIIDPELETAPPPVEMTCDWRPGALLFDEDTVVPLLVVQISYSEIVRKPNGDTVSAFVQNLMNCGMQLASLGILDADAVGHARVVRPGVLSADVSAFELLREADFTLAQENLDWLDYARSLGRFVLLAGTGIHVPTDGLLDITNVGVMGSVVWGWIEIDDEPQHEISS</sequence>
<name>A0AA90S7W6_9ACTN</name>
<dbReference type="AlphaFoldDB" id="A0AA90S7W6"/>
<organism evidence="1 2">
    <name type="scientific">Tsukamurella strandjordii</name>
    <dbReference type="NCBI Taxonomy" id="147577"/>
    <lineage>
        <taxon>Bacteria</taxon>
        <taxon>Bacillati</taxon>
        <taxon>Actinomycetota</taxon>
        <taxon>Actinomycetes</taxon>
        <taxon>Mycobacteriales</taxon>
        <taxon>Tsukamurellaceae</taxon>
        <taxon>Tsukamurella</taxon>
    </lineage>
</organism>
<comment type="caution">
    <text evidence="1">The sequence shown here is derived from an EMBL/GenBank/DDBJ whole genome shotgun (WGS) entry which is preliminary data.</text>
</comment>
<dbReference type="EMBL" id="JAUTIX010000003">
    <property type="protein sequence ID" value="MDP0398030.1"/>
    <property type="molecule type" value="Genomic_DNA"/>
</dbReference>
<dbReference type="Proteomes" id="UP001178281">
    <property type="component" value="Unassembled WGS sequence"/>
</dbReference>
<dbReference type="RefSeq" id="WP_305111042.1">
    <property type="nucleotide sequence ID" value="NZ_BAAAII010000004.1"/>
</dbReference>
<keyword evidence="2" id="KW-1185">Reference proteome</keyword>
<evidence type="ECO:0000313" key="1">
    <source>
        <dbReference type="EMBL" id="MDP0398030.1"/>
    </source>
</evidence>
<proteinExistence type="predicted"/>
<reference evidence="1" key="1">
    <citation type="submission" date="2023-08" db="EMBL/GenBank/DDBJ databases">
        <title>The draft genome of Tsukamurella strandjordii strain 050030.</title>
        <authorList>
            <person name="Zhao F."/>
            <person name="Feng Y."/>
            <person name="Zong Z."/>
        </authorList>
    </citation>
    <scope>NUCLEOTIDE SEQUENCE</scope>
    <source>
        <strain evidence="1">050030</strain>
    </source>
</reference>
<accession>A0AA90S7W6</accession>
<protein>
    <submittedName>
        <fullName evidence="1">Uncharacterized protein</fullName>
    </submittedName>
</protein>
<gene>
    <name evidence="1" type="ORF">Q7X28_08830</name>
</gene>
<evidence type="ECO:0000313" key="2">
    <source>
        <dbReference type="Proteomes" id="UP001178281"/>
    </source>
</evidence>